<accession>W0RMB7</accession>
<dbReference type="InterPro" id="IPR001375">
    <property type="entry name" value="Peptidase_S9_cat"/>
</dbReference>
<dbReference type="HOGENOM" id="CLU_014586_0_0_0"/>
<dbReference type="Gene3D" id="3.40.50.1820">
    <property type="entry name" value="alpha/beta hydrolase"/>
    <property type="match status" value="1"/>
</dbReference>
<feature type="domain" description="Peptidase S9 prolyl oligopeptidase catalytic" evidence="4">
    <location>
        <begin position="801"/>
        <end position="971"/>
    </location>
</feature>
<dbReference type="GO" id="GO:0006508">
    <property type="term" value="P:proteolysis"/>
    <property type="evidence" value="ECO:0007669"/>
    <property type="project" value="InterPro"/>
</dbReference>
<keyword evidence="1" id="KW-0378">Hydrolase</keyword>
<evidence type="ECO:0000313" key="6">
    <source>
        <dbReference type="Proteomes" id="UP000019151"/>
    </source>
</evidence>
<sequence>MRPQHLSRTTLAALCAFAVVASTPLGAQPAAGARQFTSADLKAWRTIRNPTLSNDGRWFAYVLAPNEGDATVVIRPTAEGGKELRFAVGSPPPAATGGGQGIAAVAGAAQAPLLLSGDGQWAAFTVYPTQAETRRARTARRPTYTKVALVNLATGEKRDFDRARRFAFNADRATVLALQGYPAEAAPNATAAANGAANGAAPSSRAEGTDLLLVPLGAGEMVNVGNVGEFDFDDSGEWLAYTIDARDLLGNGVQLRNVRTGVVRALESERALYRRLAWADSAPALAVLRGTVDSVARDTSFAVVSFTGVAAAPKKTVFDSKGRADFPAGLRVAGDRAPRFSEDLQAVYFGIREARAPNARRGGITASLVQPGAPGMGGTVNQPRLGDGSDDETPTLVLWHWKDPRLQSMQIVQEQQDRAYSYLAAFRPAENRFVRVADDSLRAVTTLPHDRWATATDVRAYQQAASYSGRAYADVYAIDLKTGARRPVLRKQASSALIPSPDGTRALYWGDDANWWTIDLATGATRNVTKGAPVSFANTEDDHNNLFPPPQQPFGWTKDGAAVLLSDGWDAWLVPVNGGAATNLTVDGRKNRVRYQRLYSFDAQAQPTRAGRSGTGNAPTIDRRKPLYFATYGEWTKKSGLSRVSVGKPGAVPLVWDDASFAFTKAKDADVYLYTRQSSTEFPNWWIASADLKSGRQLTDANPEQSMFAWSSGVKLVNYVSEKGDSLQGALYLPANYQPGKQYPLLVTIYEKRSQNANVFVQPNETSTPNRSLYTSRGYAVLDPDIVYKVNDPGMSAVWSVVPAVKAAIATGVVDSANVGLWGHSWGGYQTAFLVTQTNIFKSAIAGAPLTDMVSMYSSIYWNTGGTNQAIFEASQGRFKGNYTDNLEAYLRNSPVFHAKNVQTPLVILHNDKDGAVDFNQGITYYNTLRQLGKDVILLEYVGENHGLARPVNQKDYAVRMREWFDAYLKGAPAPDWMKNGVPRLQMAEHLRMRADTTQARTDVVP</sequence>
<dbReference type="Proteomes" id="UP000019151">
    <property type="component" value="Chromosome"/>
</dbReference>
<dbReference type="SUPFAM" id="SSF82171">
    <property type="entry name" value="DPP6 N-terminal domain-like"/>
    <property type="match status" value="2"/>
</dbReference>
<feature type="signal peptide" evidence="3">
    <location>
        <begin position="1"/>
        <end position="27"/>
    </location>
</feature>
<dbReference type="Gene3D" id="2.120.10.30">
    <property type="entry name" value="TolB, C-terminal domain"/>
    <property type="match status" value="1"/>
</dbReference>
<evidence type="ECO:0000256" key="3">
    <source>
        <dbReference type="SAM" id="SignalP"/>
    </source>
</evidence>
<dbReference type="SUPFAM" id="SSF53474">
    <property type="entry name" value="alpha/beta-Hydrolases"/>
    <property type="match status" value="1"/>
</dbReference>
<dbReference type="RefSeq" id="WP_025413055.1">
    <property type="nucleotide sequence ID" value="NZ_CP007128.1"/>
</dbReference>
<dbReference type="GO" id="GO:0004252">
    <property type="term" value="F:serine-type endopeptidase activity"/>
    <property type="evidence" value="ECO:0007669"/>
    <property type="project" value="TreeGrafter"/>
</dbReference>
<dbReference type="KEGG" id="gba:J421_4075"/>
<dbReference type="PANTHER" id="PTHR42776:SF27">
    <property type="entry name" value="DIPEPTIDYL PEPTIDASE FAMILY MEMBER 6"/>
    <property type="match status" value="1"/>
</dbReference>
<dbReference type="InterPro" id="IPR011042">
    <property type="entry name" value="6-blade_b-propeller_TolB-like"/>
</dbReference>
<evidence type="ECO:0000256" key="2">
    <source>
        <dbReference type="SAM" id="MobiDB-lite"/>
    </source>
</evidence>
<gene>
    <name evidence="5" type="ORF">J421_4075</name>
</gene>
<dbReference type="eggNOG" id="COG1506">
    <property type="taxonomic scope" value="Bacteria"/>
</dbReference>
<organism evidence="5 6">
    <name type="scientific">Gemmatirosa kalamazoonensis</name>
    <dbReference type="NCBI Taxonomy" id="861299"/>
    <lineage>
        <taxon>Bacteria</taxon>
        <taxon>Pseudomonadati</taxon>
        <taxon>Gemmatimonadota</taxon>
        <taxon>Gemmatimonadia</taxon>
        <taxon>Gemmatimonadales</taxon>
        <taxon>Gemmatimonadaceae</taxon>
        <taxon>Gemmatirosa</taxon>
    </lineage>
</organism>
<evidence type="ECO:0000256" key="1">
    <source>
        <dbReference type="ARBA" id="ARBA00022801"/>
    </source>
</evidence>
<name>W0RMB7_9BACT</name>
<keyword evidence="3" id="KW-0732">Signal</keyword>
<dbReference type="OrthoDB" id="127139at2"/>
<protein>
    <submittedName>
        <fullName evidence="5">Putative S9C family peptidase</fullName>
    </submittedName>
</protein>
<feature type="chain" id="PRO_5004794397" evidence="3">
    <location>
        <begin position="28"/>
        <end position="1006"/>
    </location>
</feature>
<reference evidence="5 6" key="1">
    <citation type="journal article" date="2014" name="Genome Announc.">
        <title>Genome Sequence and Methylome of Soil Bacterium Gemmatirosa kalamazoonensis KBS708T, a Member of the Rarely Cultivated Gemmatimonadetes Phylum.</title>
        <authorList>
            <person name="Debruyn J.M."/>
            <person name="Radosevich M."/>
            <person name="Wommack K.E."/>
            <person name="Polson S.W."/>
            <person name="Hauser L.J."/>
            <person name="Fawaz M.N."/>
            <person name="Korlach J."/>
            <person name="Tsai Y.C."/>
        </authorList>
    </citation>
    <scope>NUCLEOTIDE SEQUENCE [LARGE SCALE GENOMIC DNA]</scope>
    <source>
        <strain evidence="5 6">KBS708</strain>
    </source>
</reference>
<dbReference type="InterPro" id="IPR029058">
    <property type="entry name" value="AB_hydrolase_fold"/>
</dbReference>
<dbReference type="EMBL" id="CP007128">
    <property type="protein sequence ID" value="AHG91612.1"/>
    <property type="molecule type" value="Genomic_DNA"/>
</dbReference>
<dbReference type="InParanoid" id="W0RMB7"/>
<dbReference type="STRING" id="861299.J421_4075"/>
<keyword evidence="6" id="KW-1185">Reference proteome</keyword>
<dbReference type="Pfam" id="PF00326">
    <property type="entry name" value="Peptidase_S9"/>
    <property type="match status" value="1"/>
</dbReference>
<evidence type="ECO:0000259" key="4">
    <source>
        <dbReference type="Pfam" id="PF00326"/>
    </source>
</evidence>
<evidence type="ECO:0000313" key="5">
    <source>
        <dbReference type="EMBL" id="AHG91612.1"/>
    </source>
</evidence>
<dbReference type="PANTHER" id="PTHR42776">
    <property type="entry name" value="SERINE PEPTIDASE S9 FAMILY MEMBER"/>
    <property type="match status" value="1"/>
</dbReference>
<feature type="region of interest" description="Disordered" evidence="2">
    <location>
        <begin position="367"/>
        <end position="389"/>
    </location>
</feature>
<dbReference type="AlphaFoldDB" id="W0RMB7"/>
<proteinExistence type="predicted"/>